<dbReference type="InterPro" id="IPR003593">
    <property type="entry name" value="AAA+_ATPase"/>
</dbReference>
<dbReference type="SUPFAM" id="SSF52540">
    <property type="entry name" value="P-loop containing nucleoside triphosphate hydrolases"/>
    <property type="match status" value="1"/>
</dbReference>
<evidence type="ECO:0000259" key="10">
    <source>
        <dbReference type="PROSITE" id="PS50893"/>
    </source>
</evidence>
<keyword evidence="3" id="KW-0813">Transport</keyword>
<evidence type="ECO:0000313" key="12">
    <source>
        <dbReference type="Proteomes" id="UP000019222"/>
    </source>
</evidence>
<evidence type="ECO:0000256" key="9">
    <source>
        <dbReference type="ARBA" id="ARBA00023136"/>
    </source>
</evidence>
<evidence type="ECO:0000256" key="8">
    <source>
        <dbReference type="ARBA" id="ARBA00022967"/>
    </source>
</evidence>
<dbReference type="InterPro" id="IPR027417">
    <property type="entry name" value="P-loop_NTPase"/>
</dbReference>
<dbReference type="EMBL" id="CP004353">
    <property type="protein sequence ID" value="AHI22595.1"/>
    <property type="molecule type" value="Genomic_DNA"/>
</dbReference>
<keyword evidence="5" id="KW-0997">Cell inner membrane</keyword>
<evidence type="ECO:0000256" key="4">
    <source>
        <dbReference type="ARBA" id="ARBA00022475"/>
    </source>
</evidence>
<reference evidence="11 12" key="1">
    <citation type="submission" date="2013-02" db="EMBL/GenBank/DDBJ databases">
        <title>The complete genome sequence of Corynebacterium vitaeruminis DSM 20294.</title>
        <authorList>
            <person name="Ruckert C."/>
            <person name="Albersmeier A."/>
            <person name="Kalinowski J."/>
        </authorList>
    </citation>
    <scope>NUCLEOTIDE SEQUENCE [LARGE SCALE GENOMIC DNA]</scope>
    <source>
        <strain evidence="12">ATCC 10234</strain>
    </source>
</reference>
<dbReference type="Pfam" id="PF00005">
    <property type="entry name" value="ABC_tran"/>
    <property type="match status" value="1"/>
</dbReference>
<keyword evidence="8" id="KW-1278">Translocase</keyword>
<keyword evidence="4" id="KW-1003">Cell membrane</keyword>
<dbReference type="RefSeq" id="WP_051483463.1">
    <property type="nucleotide sequence ID" value="NZ_CP004353.1"/>
</dbReference>
<comment type="subcellular location">
    <subcellularLocation>
        <location evidence="1">Cell membrane</location>
        <topology evidence="1">Peripheral membrane protein</topology>
    </subcellularLocation>
</comment>
<dbReference type="SMART" id="SM00382">
    <property type="entry name" value="AAA"/>
    <property type="match status" value="1"/>
</dbReference>
<dbReference type="KEGG" id="cvt:B843_06050"/>
<feature type="domain" description="ABC transporter" evidence="10">
    <location>
        <begin position="11"/>
        <end position="255"/>
    </location>
</feature>
<dbReference type="InterPro" id="IPR050388">
    <property type="entry name" value="ABC_Ni/Peptide_Import"/>
</dbReference>
<dbReference type="Proteomes" id="UP000019222">
    <property type="component" value="Chromosome"/>
</dbReference>
<dbReference type="GO" id="GO:0005524">
    <property type="term" value="F:ATP binding"/>
    <property type="evidence" value="ECO:0007669"/>
    <property type="project" value="UniProtKB-KW"/>
</dbReference>
<dbReference type="GO" id="GO:0005886">
    <property type="term" value="C:plasma membrane"/>
    <property type="evidence" value="ECO:0007669"/>
    <property type="project" value="UniProtKB-SubCell"/>
</dbReference>
<dbReference type="PATRIC" id="fig|1224164.3.peg.1213"/>
<accession>W5Y127</accession>
<dbReference type="InterPro" id="IPR017871">
    <property type="entry name" value="ABC_transporter-like_CS"/>
</dbReference>
<proteinExistence type="inferred from homology"/>
<keyword evidence="6" id="KW-0547">Nucleotide-binding</keyword>
<evidence type="ECO:0000256" key="7">
    <source>
        <dbReference type="ARBA" id="ARBA00022840"/>
    </source>
</evidence>
<protein>
    <submittedName>
        <fullName evidence="11">Nickel-transporting ATPase</fullName>
    </submittedName>
</protein>
<evidence type="ECO:0000256" key="5">
    <source>
        <dbReference type="ARBA" id="ARBA00022519"/>
    </source>
</evidence>
<dbReference type="PANTHER" id="PTHR43297:SF14">
    <property type="entry name" value="ATPASE AAA-TYPE CORE DOMAIN-CONTAINING PROTEIN"/>
    <property type="match status" value="1"/>
</dbReference>
<evidence type="ECO:0000256" key="2">
    <source>
        <dbReference type="ARBA" id="ARBA00005417"/>
    </source>
</evidence>
<dbReference type="PROSITE" id="PS50893">
    <property type="entry name" value="ABC_TRANSPORTER_2"/>
    <property type="match status" value="1"/>
</dbReference>
<keyword evidence="7" id="KW-0067">ATP-binding</keyword>
<evidence type="ECO:0000256" key="3">
    <source>
        <dbReference type="ARBA" id="ARBA00022448"/>
    </source>
</evidence>
<dbReference type="GO" id="GO:0016887">
    <property type="term" value="F:ATP hydrolysis activity"/>
    <property type="evidence" value="ECO:0007669"/>
    <property type="project" value="InterPro"/>
</dbReference>
<dbReference type="STRING" id="1224164.B843_06050"/>
<sequence>MSHNEKTHSLLEVRGLRIGAGDRELVHGVDLFVAPGEWLSIIGESGSGKTLSTLAIADLLPRGLRRECGRLDFAGTDLLSASGEELRRIRGADIAYVFQDYASALSPFYRVGAQMREAMAAHFSVDKRRANAQIADALSKVNLDPTLAGRYPFELSGGQLQRVVLAMALLARPRLVIADEPTTALDSVTQNAILELLDSLRGELGCAITFVTHDLRCVRNRADTVVVMREGEIVEAGPAARVISAPQHPYTRRLFAAVPSIAGGQARLPEEVNSEG</sequence>
<dbReference type="Gene3D" id="3.40.50.300">
    <property type="entry name" value="P-loop containing nucleotide triphosphate hydrolases"/>
    <property type="match status" value="1"/>
</dbReference>
<dbReference type="PROSITE" id="PS00211">
    <property type="entry name" value="ABC_TRANSPORTER_1"/>
    <property type="match status" value="1"/>
</dbReference>
<organism evidence="11 12">
    <name type="scientific">Corynebacterium vitaeruminis DSM 20294</name>
    <dbReference type="NCBI Taxonomy" id="1224164"/>
    <lineage>
        <taxon>Bacteria</taxon>
        <taxon>Bacillati</taxon>
        <taxon>Actinomycetota</taxon>
        <taxon>Actinomycetes</taxon>
        <taxon>Mycobacteriales</taxon>
        <taxon>Corynebacteriaceae</taxon>
        <taxon>Corynebacterium</taxon>
    </lineage>
</organism>
<comment type="similarity">
    <text evidence="2">Belongs to the ABC transporter superfamily.</text>
</comment>
<dbReference type="CDD" id="cd03257">
    <property type="entry name" value="ABC_NikE_OppD_transporters"/>
    <property type="match status" value="1"/>
</dbReference>
<name>W5Y127_9CORY</name>
<dbReference type="eggNOG" id="COG4172">
    <property type="taxonomic scope" value="Bacteria"/>
</dbReference>
<keyword evidence="12" id="KW-1185">Reference proteome</keyword>
<dbReference type="AlphaFoldDB" id="W5Y127"/>
<dbReference type="GO" id="GO:0015833">
    <property type="term" value="P:peptide transport"/>
    <property type="evidence" value="ECO:0007669"/>
    <property type="project" value="InterPro"/>
</dbReference>
<dbReference type="InterPro" id="IPR003439">
    <property type="entry name" value="ABC_transporter-like_ATP-bd"/>
</dbReference>
<dbReference type="InterPro" id="IPR013563">
    <property type="entry name" value="Oligopep_ABC_C"/>
</dbReference>
<dbReference type="PANTHER" id="PTHR43297">
    <property type="entry name" value="OLIGOPEPTIDE TRANSPORT ATP-BINDING PROTEIN APPD"/>
    <property type="match status" value="1"/>
</dbReference>
<evidence type="ECO:0000256" key="6">
    <source>
        <dbReference type="ARBA" id="ARBA00022741"/>
    </source>
</evidence>
<evidence type="ECO:0000256" key="1">
    <source>
        <dbReference type="ARBA" id="ARBA00004202"/>
    </source>
</evidence>
<keyword evidence="9" id="KW-0472">Membrane</keyword>
<dbReference type="HOGENOM" id="CLU_000604_1_23_11"/>
<evidence type="ECO:0000313" key="11">
    <source>
        <dbReference type="EMBL" id="AHI22595.1"/>
    </source>
</evidence>
<gene>
    <name evidence="11" type="ORF">B843_06050</name>
</gene>
<dbReference type="Pfam" id="PF08352">
    <property type="entry name" value="oligo_HPY"/>
    <property type="match status" value="1"/>
</dbReference>